<protein>
    <recommendedName>
        <fullName evidence="4">Lipoprotein</fullName>
    </recommendedName>
</protein>
<organism evidence="2 3">
    <name type="scientific">Methylibium petroleiphilum (strain ATCC BAA-1232 / LMG 22953 / PM1)</name>
    <dbReference type="NCBI Taxonomy" id="420662"/>
    <lineage>
        <taxon>Bacteria</taxon>
        <taxon>Pseudomonadati</taxon>
        <taxon>Pseudomonadota</taxon>
        <taxon>Betaproteobacteria</taxon>
        <taxon>Burkholderiales</taxon>
        <taxon>Sphaerotilaceae</taxon>
        <taxon>Methylibium</taxon>
    </lineage>
</organism>
<reference evidence="2 3" key="1">
    <citation type="journal article" date="2007" name="J. Bacteriol.">
        <title>Whole-genome analysis of the methyl tert-butyl ether-degrading beta-proteobacterium Methylibium petroleiphilum PM1.</title>
        <authorList>
            <person name="Kane S.R."/>
            <person name="Chakicherla A.Y."/>
            <person name="Chain P.S.G."/>
            <person name="Schmidt R."/>
            <person name="Shin M.W."/>
            <person name="Legler T.C."/>
            <person name="Scow K.M."/>
            <person name="Larimer F.W."/>
            <person name="Lucas S.M."/>
            <person name="Richardson P.M."/>
            <person name="Hristova K.R."/>
        </authorList>
    </citation>
    <scope>NUCLEOTIDE SEQUENCE [LARGE SCALE GENOMIC DNA]</scope>
    <source>
        <strain evidence="3">ATCC BAA-1232 / LMG 22953 / PM1</strain>
        <plasmid evidence="2 3">RPME01</plasmid>
    </source>
</reference>
<dbReference type="EMBL" id="CP000556">
    <property type="protein sequence ID" value="ABM97405.1"/>
    <property type="molecule type" value="Genomic_DNA"/>
</dbReference>
<geneLocation type="plasmid" evidence="2 3">
    <name>RPME01</name>
</geneLocation>
<evidence type="ECO:0008006" key="4">
    <source>
        <dbReference type="Google" id="ProtNLM"/>
    </source>
</evidence>
<dbReference type="HOGENOM" id="CLU_1501823_0_0_4"/>
<dbReference type="AlphaFoldDB" id="A2SPB6"/>
<dbReference type="KEGG" id="mpt:Mpe_B0641"/>
<keyword evidence="2" id="KW-0614">Plasmid</keyword>
<accession>A2SPB6</accession>
<keyword evidence="3" id="KW-1185">Reference proteome</keyword>
<dbReference type="Proteomes" id="UP000000366">
    <property type="component" value="Plasmid RPME01"/>
</dbReference>
<feature type="signal peptide" evidence="1">
    <location>
        <begin position="1"/>
        <end position="33"/>
    </location>
</feature>
<evidence type="ECO:0000313" key="3">
    <source>
        <dbReference type="Proteomes" id="UP000000366"/>
    </source>
</evidence>
<gene>
    <name evidence="2" type="ordered locus">Mpe_B0641</name>
</gene>
<evidence type="ECO:0000256" key="1">
    <source>
        <dbReference type="SAM" id="SignalP"/>
    </source>
</evidence>
<keyword evidence="1" id="KW-0732">Signal</keyword>
<sequence length="179" mass="20030">MAPTGTRIVRLKGRVRTASALLTYALLASPSLAEPVLLHCDLKVVRGNDALCDVLDPGFCQVRLQIDADLKKIDVLPTTKKGRTTLTTRIDDWSDTRVEFYVKNSLNSALPANADYYSETKATLDRVTGAYVDWWEYRHLNGSAFSRSELADRNASGDWMESMPQFERQGTCKPAKPLF</sequence>
<evidence type="ECO:0000313" key="2">
    <source>
        <dbReference type="EMBL" id="ABM97405.1"/>
    </source>
</evidence>
<name>A2SPB6_METPP</name>
<feature type="chain" id="PRO_5002645655" description="Lipoprotein" evidence="1">
    <location>
        <begin position="34"/>
        <end position="179"/>
    </location>
</feature>
<proteinExistence type="predicted"/>